<comment type="caution">
    <text evidence="3">The sequence shown here is derived from an EMBL/GenBank/DDBJ whole genome shotgun (WGS) entry which is preliminary data.</text>
</comment>
<feature type="non-terminal residue" evidence="3">
    <location>
        <position position="274"/>
    </location>
</feature>
<dbReference type="SUPFAM" id="SSF52922">
    <property type="entry name" value="TK C-terminal domain-like"/>
    <property type="match status" value="1"/>
</dbReference>
<feature type="non-terminal residue" evidence="3">
    <location>
        <position position="1"/>
    </location>
</feature>
<dbReference type="AlphaFoldDB" id="X0TKX8"/>
<name>X0TKX8_9ZZZZ</name>
<sequence>SPTVLRPFPVAQLQRALKNVKVLVIGDRADSFGSGGGNMAHEVKAALKDDPDNRTVCINRVYGLGGLDFFLEDAESWFRMALETVRTGKVKKRFDYHGVTPGDRKKVMKPVLPPITEEETRRGLVKVHQDSEDGRLEVEMAPLHRFTTIPNRVAPGHGACPGCGSFSTLHQFMMGIEGHVVFLFQTGCAMVVTTGYPFTAHRVTYLHNLFQNGSATLSGLVEMYHERIKRKEIPENREITFIMVTGDGGMDIGMGPTIGAANRNHRMMILEYDN</sequence>
<dbReference type="Gene3D" id="3.40.50.920">
    <property type="match status" value="1"/>
</dbReference>
<proteinExistence type="predicted"/>
<accession>X0TKX8</accession>
<evidence type="ECO:0000256" key="1">
    <source>
        <dbReference type="ARBA" id="ARBA00023002"/>
    </source>
</evidence>
<dbReference type="Gene3D" id="3.40.50.970">
    <property type="match status" value="1"/>
</dbReference>
<dbReference type="PANTHER" id="PTHR42897">
    <property type="entry name" value="PYRUVATE SYNTHASE SUBUNIT PORB"/>
    <property type="match status" value="1"/>
</dbReference>
<evidence type="ECO:0000313" key="3">
    <source>
        <dbReference type="EMBL" id="GAF87921.1"/>
    </source>
</evidence>
<dbReference type="InterPro" id="IPR029061">
    <property type="entry name" value="THDP-binding"/>
</dbReference>
<dbReference type="GO" id="GO:0016491">
    <property type="term" value="F:oxidoreductase activity"/>
    <property type="evidence" value="ECO:0007669"/>
    <property type="project" value="UniProtKB-KW"/>
</dbReference>
<dbReference type="InterPro" id="IPR009014">
    <property type="entry name" value="Transketo_C/PFOR_II"/>
</dbReference>
<dbReference type="SUPFAM" id="SSF52518">
    <property type="entry name" value="Thiamin diphosphate-binding fold (THDP-binding)"/>
    <property type="match status" value="1"/>
</dbReference>
<protein>
    <recommendedName>
        <fullName evidence="2">Pyruvate:ferredoxin oxidoreductase core domain-containing protein</fullName>
    </recommendedName>
</protein>
<dbReference type="Pfam" id="PF17147">
    <property type="entry name" value="PFOR_II"/>
    <property type="match status" value="1"/>
</dbReference>
<keyword evidence="1" id="KW-0560">Oxidoreductase</keyword>
<dbReference type="InterPro" id="IPR051479">
    <property type="entry name" value="PorB-like"/>
</dbReference>
<reference evidence="3" key="1">
    <citation type="journal article" date="2014" name="Front. Microbiol.">
        <title>High frequency of phylogenetically diverse reductive dehalogenase-homologous genes in deep subseafloor sedimentary metagenomes.</title>
        <authorList>
            <person name="Kawai M."/>
            <person name="Futagami T."/>
            <person name="Toyoda A."/>
            <person name="Takaki Y."/>
            <person name="Nishi S."/>
            <person name="Hori S."/>
            <person name="Arai W."/>
            <person name="Tsubouchi T."/>
            <person name="Morono Y."/>
            <person name="Uchiyama I."/>
            <person name="Ito T."/>
            <person name="Fujiyama A."/>
            <person name="Inagaki F."/>
            <person name="Takami H."/>
        </authorList>
    </citation>
    <scope>NUCLEOTIDE SEQUENCE</scope>
    <source>
        <strain evidence="3">Expedition CK06-06</strain>
    </source>
</reference>
<organism evidence="3">
    <name type="scientific">marine sediment metagenome</name>
    <dbReference type="NCBI Taxonomy" id="412755"/>
    <lineage>
        <taxon>unclassified sequences</taxon>
        <taxon>metagenomes</taxon>
        <taxon>ecological metagenomes</taxon>
    </lineage>
</organism>
<dbReference type="EMBL" id="BARS01019166">
    <property type="protein sequence ID" value="GAF87921.1"/>
    <property type="molecule type" value="Genomic_DNA"/>
</dbReference>
<dbReference type="PANTHER" id="PTHR42897:SF2">
    <property type="entry name" value="PYRUVATE SYNTHASE SUBUNIT PORB"/>
    <property type="match status" value="1"/>
</dbReference>
<feature type="domain" description="Pyruvate:ferredoxin oxidoreductase core" evidence="2">
    <location>
        <begin position="2"/>
        <end position="73"/>
    </location>
</feature>
<dbReference type="InterPro" id="IPR033412">
    <property type="entry name" value="PFOR_II"/>
</dbReference>
<gene>
    <name evidence="3" type="ORF">S01H1_31093</name>
</gene>
<evidence type="ECO:0000259" key="2">
    <source>
        <dbReference type="Pfam" id="PF17147"/>
    </source>
</evidence>